<dbReference type="PANTHER" id="PTHR24286:SF24">
    <property type="entry name" value="LANOSTEROL 14-ALPHA DEMETHYLASE"/>
    <property type="match status" value="1"/>
</dbReference>
<evidence type="ECO:0000256" key="6">
    <source>
        <dbReference type="ARBA" id="ARBA00023004"/>
    </source>
</evidence>
<evidence type="ECO:0000256" key="7">
    <source>
        <dbReference type="ARBA" id="ARBA00023033"/>
    </source>
</evidence>
<dbReference type="STRING" id="145388.A0A0D2K5X0"/>
<dbReference type="AlphaFoldDB" id="A0A0D2K5X0"/>
<dbReference type="PRINTS" id="PR00465">
    <property type="entry name" value="EP450IV"/>
</dbReference>
<keyword evidence="8" id="KW-0808">Transferase</keyword>
<keyword evidence="9" id="KW-1185">Reference proteome</keyword>
<evidence type="ECO:0000313" key="8">
    <source>
        <dbReference type="EMBL" id="KIY91563.1"/>
    </source>
</evidence>
<evidence type="ECO:0000256" key="2">
    <source>
        <dbReference type="ARBA" id="ARBA00010617"/>
    </source>
</evidence>
<dbReference type="EMBL" id="KK106534">
    <property type="protein sequence ID" value="KIY91563.1"/>
    <property type="molecule type" value="Genomic_DNA"/>
</dbReference>
<dbReference type="Gene3D" id="1.10.630.10">
    <property type="entry name" value="Cytochrome P450"/>
    <property type="match status" value="1"/>
</dbReference>
<keyword evidence="7" id="KW-0503">Monooxygenase</keyword>
<dbReference type="KEGG" id="mng:MNEG_16401"/>
<dbReference type="RefSeq" id="XP_013890583.1">
    <property type="nucleotide sequence ID" value="XM_014035129.1"/>
</dbReference>
<dbReference type="GO" id="GO:0008168">
    <property type="term" value="F:methyltransferase activity"/>
    <property type="evidence" value="ECO:0007669"/>
    <property type="project" value="UniProtKB-KW"/>
</dbReference>
<evidence type="ECO:0000256" key="1">
    <source>
        <dbReference type="ARBA" id="ARBA00001971"/>
    </source>
</evidence>
<keyword evidence="8" id="KW-0489">Methyltransferase</keyword>
<keyword evidence="3" id="KW-0349">Heme</keyword>
<evidence type="ECO:0000313" key="9">
    <source>
        <dbReference type="Proteomes" id="UP000054498"/>
    </source>
</evidence>
<dbReference type="GO" id="GO:0016705">
    <property type="term" value="F:oxidoreductase activity, acting on paired donors, with incorporation or reduction of molecular oxygen"/>
    <property type="evidence" value="ECO:0007669"/>
    <property type="project" value="InterPro"/>
</dbReference>
<keyword evidence="6" id="KW-0408">Iron</keyword>
<dbReference type="GO" id="GO:0020037">
    <property type="term" value="F:heme binding"/>
    <property type="evidence" value="ECO:0007669"/>
    <property type="project" value="InterPro"/>
</dbReference>
<evidence type="ECO:0000256" key="5">
    <source>
        <dbReference type="ARBA" id="ARBA00023002"/>
    </source>
</evidence>
<dbReference type="OrthoDB" id="1055148at2759"/>
<comment type="similarity">
    <text evidence="2">Belongs to the cytochrome P450 family.</text>
</comment>
<protein>
    <submittedName>
        <fullName evidence="8">Cytochrome P450, family 51 (Sterol14-demethylase)</fullName>
        <ecNumber evidence="8">1.14.13.70</ecNumber>
    </submittedName>
</protein>
<dbReference type="Proteomes" id="UP000054498">
    <property type="component" value="Unassembled WGS sequence"/>
</dbReference>
<organism evidence="8 9">
    <name type="scientific">Monoraphidium neglectum</name>
    <dbReference type="NCBI Taxonomy" id="145388"/>
    <lineage>
        <taxon>Eukaryota</taxon>
        <taxon>Viridiplantae</taxon>
        <taxon>Chlorophyta</taxon>
        <taxon>core chlorophytes</taxon>
        <taxon>Chlorophyceae</taxon>
        <taxon>CS clade</taxon>
        <taxon>Sphaeropleales</taxon>
        <taxon>Selenastraceae</taxon>
        <taxon>Monoraphidium</taxon>
    </lineage>
</organism>
<dbReference type="GO" id="GO:0005783">
    <property type="term" value="C:endoplasmic reticulum"/>
    <property type="evidence" value="ECO:0007669"/>
    <property type="project" value="TreeGrafter"/>
</dbReference>
<dbReference type="GO" id="GO:0032259">
    <property type="term" value="P:methylation"/>
    <property type="evidence" value="ECO:0007669"/>
    <property type="project" value="UniProtKB-KW"/>
</dbReference>
<dbReference type="SUPFAM" id="SSF48264">
    <property type="entry name" value="Cytochrome P450"/>
    <property type="match status" value="1"/>
</dbReference>
<comment type="cofactor">
    <cofactor evidence="1">
        <name>heme</name>
        <dbReference type="ChEBI" id="CHEBI:30413"/>
    </cofactor>
</comment>
<evidence type="ECO:0000256" key="3">
    <source>
        <dbReference type="ARBA" id="ARBA00022617"/>
    </source>
</evidence>
<dbReference type="InterPro" id="IPR036396">
    <property type="entry name" value="Cyt_P450_sf"/>
</dbReference>
<dbReference type="GO" id="GO:0016126">
    <property type="term" value="P:sterol biosynthetic process"/>
    <property type="evidence" value="ECO:0007669"/>
    <property type="project" value="TreeGrafter"/>
</dbReference>
<dbReference type="GO" id="GO:0005506">
    <property type="term" value="F:iron ion binding"/>
    <property type="evidence" value="ECO:0007669"/>
    <property type="project" value="InterPro"/>
</dbReference>
<evidence type="ECO:0000256" key="4">
    <source>
        <dbReference type="ARBA" id="ARBA00022723"/>
    </source>
</evidence>
<dbReference type="InterPro" id="IPR002403">
    <property type="entry name" value="Cyt_P450_E_grp-IV"/>
</dbReference>
<sequence length="206" mass="23009">MAGRRGEGGVGRQEIVRLAARVADLLHDLDDGMRPISVFFPYLPTSFHKKRDEARVEMGKIFAKVIQARRASPHKEEDVLQQFCDARYQNVEGGRQLTEEEITGLLIAVLFAGQHTSSITSSWTGLFMIDSKHTAFAAAVREQQAIMARHGDDLSMDVLGEMDVLHRNITEALRIHPPLLLVMRYAKQPFSVTTSQGKTYHVPAGL</sequence>
<dbReference type="GeneID" id="25734157"/>
<dbReference type="PANTHER" id="PTHR24286">
    <property type="entry name" value="CYTOCHROME P450 26"/>
    <property type="match status" value="1"/>
</dbReference>
<dbReference type="InterPro" id="IPR001128">
    <property type="entry name" value="Cyt_P450"/>
</dbReference>
<keyword evidence="5 8" id="KW-0560">Oxidoreductase</keyword>
<accession>A0A0D2K5X0</accession>
<reference evidence="8 9" key="1">
    <citation type="journal article" date="2013" name="BMC Genomics">
        <title>Reconstruction of the lipid metabolism for the microalga Monoraphidium neglectum from its genome sequence reveals characteristics suitable for biofuel production.</title>
        <authorList>
            <person name="Bogen C."/>
            <person name="Al-Dilaimi A."/>
            <person name="Albersmeier A."/>
            <person name="Wichmann J."/>
            <person name="Grundmann M."/>
            <person name="Rupp O."/>
            <person name="Lauersen K.J."/>
            <person name="Blifernez-Klassen O."/>
            <person name="Kalinowski J."/>
            <person name="Goesmann A."/>
            <person name="Mussgnug J.H."/>
            <person name="Kruse O."/>
        </authorList>
    </citation>
    <scope>NUCLEOTIDE SEQUENCE [LARGE SCALE GENOMIC DNA]</scope>
    <source>
        <strain evidence="8 9">SAG 48.87</strain>
    </source>
</reference>
<name>A0A0D2K5X0_9CHLO</name>
<keyword evidence="4" id="KW-0479">Metal-binding</keyword>
<dbReference type="EC" id="1.14.13.70" evidence="8"/>
<proteinExistence type="inferred from homology"/>
<gene>
    <name evidence="8" type="ORF">MNEG_16401</name>
</gene>
<dbReference type="GO" id="GO:0004497">
    <property type="term" value="F:monooxygenase activity"/>
    <property type="evidence" value="ECO:0007669"/>
    <property type="project" value="UniProtKB-KW"/>
</dbReference>
<dbReference type="Pfam" id="PF00067">
    <property type="entry name" value="p450"/>
    <property type="match status" value="1"/>
</dbReference>